<comment type="domain">
    <text evidence="4">A Gly-cisPro motif from one monomer fits into the active site of the other monomer to allow specific chiral rejection of L-amino acids.</text>
</comment>
<comment type="catalytic activity">
    <reaction evidence="4">
        <text>glycyl-tRNA(Ala) + H2O = tRNA(Ala) + glycine + H(+)</text>
        <dbReference type="Rhea" id="RHEA:53744"/>
        <dbReference type="Rhea" id="RHEA-COMP:9657"/>
        <dbReference type="Rhea" id="RHEA-COMP:13640"/>
        <dbReference type="ChEBI" id="CHEBI:15377"/>
        <dbReference type="ChEBI" id="CHEBI:15378"/>
        <dbReference type="ChEBI" id="CHEBI:57305"/>
        <dbReference type="ChEBI" id="CHEBI:78442"/>
        <dbReference type="ChEBI" id="CHEBI:78522"/>
    </reaction>
</comment>
<accession>A0A7Y0Q2M4</accession>
<proteinExistence type="inferred from homology"/>
<dbReference type="GO" id="GO:0043908">
    <property type="term" value="F:Ser(Gly)-tRNA(Ala) hydrolase activity"/>
    <property type="evidence" value="ECO:0007669"/>
    <property type="project" value="UniProtKB-UniRule"/>
</dbReference>
<gene>
    <name evidence="4" type="primary">dtd</name>
    <name evidence="6" type="ORF">HIJ39_09085</name>
</gene>
<protein>
    <recommendedName>
        <fullName evidence="4">D-aminoacyl-tRNA deacylase</fullName>
        <shortName evidence="4">DTD</shortName>
        <ecNumber evidence="4">3.1.1.96</ecNumber>
    </recommendedName>
    <alternativeName>
        <fullName evidence="4">Gly-tRNA(Ala) deacylase</fullName>
        <ecNumber evidence="4">3.1.1.-</ecNumber>
    </alternativeName>
</protein>
<comment type="function">
    <text evidence="4">An aminoacyl-tRNA editing enzyme that deacylates mischarged D-aminoacyl-tRNAs. Also deacylates mischarged glycyl-tRNA(Ala), protecting cells against glycine mischarging by AlaRS. Acts via tRNA-based rather than protein-based catalysis; rejects L-amino acids rather than detecting D-amino acids in the active site. By recycling D-aminoacyl-tRNA to D-amino acids and free tRNA molecules, this enzyme counteracts the toxicity associated with the formation of D-aminoacyl-tRNA entities in vivo and helps enforce protein L-homochirality.</text>
</comment>
<feature type="short sequence motif" description="Gly-cisPro motif, important for rejection of L-amino acids" evidence="4">
    <location>
        <begin position="137"/>
        <end position="138"/>
    </location>
</feature>
<dbReference type="NCBIfam" id="TIGR00256">
    <property type="entry name" value="D-aminoacyl-tRNA deacylase"/>
    <property type="match status" value="1"/>
</dbReference>
<feature type="transmembrane region" description="Helical" evidence="5">
    <location>
        <begin position="12"/>
        <end position="33"/>
    </location>
</feature>
<dbReference type="SUPFAM" id="SSF69500">
    <property type="entry name" value="DTD-like"/>
    <property type="match status" value="1"/>
</dbReference>
<dbReference type="AlphaFoldDB" id="A0A7Y0Q2M4"/>
<dbReference type="Proteomes" id="UP000533476">
    <property type="component" value="Unassembled WGS sequence"/>
</dbReference>
<evidence type="ECO:0000256" key="4">
    <source>
        <dbReference type="HAMAP-Rule" id="MF_00518"/>
    </source>
</evidence>
<comment type="catalytic activity">
    <reaction evidence="4">
        <text>a D-aminoacyl-tRNA + H2O = a tRNA + a D-alpha-amino acid + H(+)</text>
        <dbReference type="Rhea" id="RHEA:13953"/>
        <dbReference type="Rhea" id="RHEA-COMP:10123"/>
        <dbReference type="Rhea" id="RHEA-COMP:10124"/>
        <dbReference type="ChEBI" id="CHEBI:15377"/>
        <dbReference type="ChEBI" id="CHEBI:15378"/>
        <dbReference type="ChEBI" id="CHEBI:59871"/>
        <dbReference type="ChEBI" id="CHEBI:78442"/>
        <dbReference type="ChEBI" id="CHEBI:79333"/>
        <dbReference type="EC" id="3.1.1.96"/>
    </reaction>
</comment>
<dbReference type="EC" id="3.1.1.96" evidence="4"/>
<evidence type="ECO:0000256" key="3">
    <source>
        <dbReference type="ARBA" id="ARBA00022801"/>
    </source>
</evidence>
<evidence type="ECO:0000256" key="1">
    <source>
        <dbReference type="ARBA" id="ARBA00009673"/>
    </source>
</evidence>
<keyword evidence="5" id="KW-0472">Membrane</keyword>
<keyword evidence="5" id="KW-0812">Transmembrane</keyword>
<dbReference type="EMBL" id="JABBVZ010000024">
    <property type="protein sequence ID" value="NMP22505.1"/>
    <property type="molecule type" value="Genomic_DNA"/>
</dbReference>
<dbReference type="HAMAP" id="MF_00518">
    <property type="entry name" value="Deacylase_Dtd"/>
    <property type="match status" value="1"/>
</dbReference>
<sequence>MRAVVQRVREAAVTVEGAAVGAIGVGLLVLLGVSESDTEREMRWLADKVAGLRIFPDQDDKMSRSLSDVDGSLLVVSQFTLYGSVRRGLRPDFQRAAGREAAEALYEAFSARCRSKGIRTETGAFGAHMMVSLVNWGPVTLILDTDEVMVGGE</sequence>
<comment type="similarity">
    <text evidence="1 4">Belongs to the DTD family.</text>
</comment>
<dbReference type="FunFam" id="3.50.80.10:FF:000001">
    <property type="entry name" value="D-aminoacyl-tRNA deacylase"/>
    <property type="match status" value="1"/>
</dbReference>
<keyword evidence="7" id="KW-1185">Reference proteome</keyword>
<dbReference type="InterPro" id="IPR023509">
    <property type="entry name" value="DTD-like_sf"/>
</dbReference>
<evidence type="ECO:0000313" key="6">
    <source>
        <dbReference type="EMBL" id="NMP22505.1"/>
    </source>
</evidence>
<dbReference type="Pfam" id="PF02580">
    <property type="entry name" value="Tyr_Deacylase"/>
    <property type="match status" value="1"/>
</dbReference>
<dbReference type="GO" id="GO:0000049">
    <property type="term" value="F:tRNA binding"/>
    <property type="evidence" value="ECO:0007669"/>
    <property type="project" value="UniProtKB-UniRule"/>
</dbReference>
<dbReference type="EC" id="3.1.1.-" evidence="4"/>
<reference evidence="6 7" key="1">
    <citation type="submission" date="2020-04" db="EMBL/GenBank/DDBJ databases">
        <authorList>
            <person name="Zhang R."/>
            <person name="Schippers A."/>
        </authorList>
    </citation>
    <scope>NUCLEOTIDE SEQUENCE [LARGE SCALE GENOMIC DNA]</scope>
    <source>
        <strain evidence="6 7">DSM 109850</strain>
    </source>
</reference>
<keyword evidence="3 4" id="KW-0378">Hydrolase</keyword>
<dbReference type="GO" id="GO:0106026">
    <property type="term" value="F:Gly-tRNA(Ala) deacylase activity"/>
    <property type="evidence" value="ECO:0007669"/>
    <property type="project" value="UniProtKB-UniRule"/>
</dbReference>
<evidence type="ECO:0000313" key="7">
    <source>
        <dbReference type="Proteomes" id="UP000533476"/>
    </source>
</evidence>
<dbReference type="GO" id="GO:0051500">
    <property type="term" value="F:D-tyrosyl-tRNA(Tyr) deacylase activity"/>
    <property type="evidence" value="ECO:0007669"/>
    <property type="project" value="TreeGrafter"/>
</dbReference>
<dbReference type="Gene3D" id="3.50.80.10">
    <property type="entry name" value="D-tyrosyl-tRNA(Tyr) deacylase"/>
    <property type="match status" value="1"/>
</dbReference>
<evidence type="ECO:0000256" key="5">
    <source>
        <dbReference type="SAM" id="Phobius"/>
    </source>
</evidence>
<organism evidence="6 7">
    <name type="scientific">Sulfobacillus harzensis</name>
    <dbReference type="NCBI Taxonomy" id="2729629"/>
    <lineage>
        <taxon>Bacteria</taxon>
        <taxon>Bacillati</taxon>
        <taxon>Bacillota</taxon>
        <taxon>Clostridia</taxon>
        <taxon>Eubacteriales</taxon>
        <taxon>Clostridiales Family XVII. Incertae Sedis</taxon>
        <taxon>Sulfobacillus</taxon>
    </lineage>
</organism>
<keyword evidence="5" id="KW-1133">Transmembrane helix</keyword>
<comment type="subunit">
    <text evidence="4">Homodimer.</text>
</comment>
<dbReference type="PANTHER" id="PTHR10472">
    <property type="entry name" value="D-TYROSYL-TRNA TYR DEACYLASE"/>
    <property type="match status" value="1"/>
</dbReference>
<dbReference type="RefSeq" id="WP_169098882.1">
    <property type="nucleotide sequence ID" value="NZ_JABBVZ010000024.1"/>
</dbReference>
<keyword evidence="4" id="KW-0694">RNA-binding</keyword>
<name>A0A7Y0Q2M4_9FIRM</name>
<keyword evidence="4" id="KW-0963">Cytoplasm</keyword>
<dbReference type="PANTHER" id="PTHR10472:SF5">
    <property type="entry name" value="D-AMINOACYL-TRNA DEACYLASE 1"/>
    <property type="match status" value="1"/>
</dbReference>
<evidence type="ECO:0000256" key="2">
    <source>
        <dbReference type="ARBA" id="ARBA00022555"/>
    </source>
</evidence>
<dbReference type="InterPro" id="IPR003732">
    <property type="entry name" value="Daa-tRNA_deacyls_DTD"/>
</dbReference>
<keyword evidence="2 4" id="KW-0820">tRNA-binding</keyword>
<comment type="caution">
    <text evidence="6">The sequence shown here is derived from an EMBL/GenBank/DDBJ whole genome shotgun (WGS) entry which is preliminary data.</text>
</comment>
<comment type="subcellular location">
    <subcellularLocation>
        <location evidence="4">Cytoplasm</location>
    </subcellularLocation>
</comment>
<dbReference type="GO" id="GO:0005737">
    <property type="term" value="C:cytoplasm"/>
    <property type="evidence" value="ECO:0007669"/>
    <property type="project" value="UniProtKB-SubCell"/>
</dbReference>
<dbReference type="GO" id="GO:0019478">
    <property type="term" value="P:D-amino acid catabolic process"/>
    <property type="evidence" value="ECO:0007669"/>
    <property type="project" value="UniProtKB-UniRule"/>
</dbReference>